<feature type="binding site" evidence="6">
    <location>
        <position position="87"/>
    </location>
    <ligand>
        <name>S-adenosyl-L-methionine</name>
        <dbReference type="ChEBI" id="CHEBI:59789"/>
    </ligand>
</feature>
<proteinExistence type="predicted"/>
<dbReference type="Gene3D" id="3.40.50.150">
    <property type="entry name" value="Vaccinia Virus protein VP39"/>
    <property type="match status" value="1"/>
</dbReference>
<comment type="function">
    <text evidence="5">Methylation of the membrane-bound methyl-accepting chemotaxis proteins (MCP) to form gamma-glutamyl methyl ester residues in MCP.</text>
</comment>
<gene>
    <name evidence="8" type="ORF">IX56_08495</name>
</gene>
<feature type="binding site" evidence="6">
    <location>
        <begin position="201"/>
        <end position="202"/>
    </location>
    <ligand>
        <name>S-adenosyl-L-methionine</name>
        <dbReference type="ChEBI" id="CHEBI:59789"/>
    </ligand>
</feature>
<dbReference type="GO" id="GO:0008983">
    <property type="term" value="F:protein-glutamate O-methyltransferase activity"/>
    <property type="evidence" value="ECO:0007669"/>
    <property type="project" value="UniProtKB-EC"/>
</dbReference>
<evidence type="ECO:0000256" key="2">
    <source>
        <dbReference type="ARBA" id="ARBA00022603"/>
    </source>
</evidence>
<dbReference type="PROSITE" id="PS50123">
    <property type="entry name" value="CHER"/>
    <property type="match status" value="1"/>
</dbReference>
<dbReference type="PANTHER" id="PTHR24422">
    <property type="entry name" value="CHEMOTAXIS PROTEIN METHYLTRANSFERASE"/>
    <property type="match status" value="1"/>
</dbReference>
<evidence type="ECO:0000259" key="7">
    <source>
        <dbReference type="PROSITE" id="PS50123"/>
    </source>
</evidence>
<dbReference type="AlphaFoldDB" id="A0A099GI14"/>
<name>A0A099GI14_9RHOB</name>
<comment type="catalytic activity">
    <reaction evidence="1 5">
        <text>L-glutamyl-[protein] + S-adenosyl-L-methionine = [protein]-L-glutamate 5-O-methyl ester + S-adenosyl-L-homocysteine</text>
        <dbReference type="Rhea" id="RHEA:24452"/>
        <dbReference type="Rhea" id="RHEA-COMP:10208"/>
        <dbReference type="Rhea" id="RHEA-COMP:10311"/>
        <dbReference type="ChEBI" id="CHEBI:29973"/>
        <dbReference type="ChEBI" id="CHEBI:57856"/>
        <dbReference type="ChEBI" id="CHEBI:59789"/>
        <dbReference type="ChEBI" id="CHEBI:82795"/>
        <dbReference type="EC" id="2.1.1.80"/>
    </reaction>
</comment>
<dbReference type="Pfam" id="PF03705">
    <property type="entry name" value="CheR_N"/>
    <property type="match status" value="1"/>
</dbReference>
<evidence type="ECO:0000313" key="9">
    <source>
        <dbReference type="Proteomes" id="UP000029858"/>
    </source>
</evidence>
<evidence type="ECO:0000256" key="6">
    <source>
        <dbReference type="PIRSR" id="PIRSR000410-1"/>
    </source>
</evidence>
<dbReference type="Gene3D" id="1.10.155.10">
    <property type="entry name" value="Chemotaxis receptor methyltransferase CheR, N-terminal domain"/>
    <property type="match status" value="1"/>
</dbReference>
<dbReference type="InterPro" id="IPR022642">
    <property type="entry name" value="CheR_C"/>
</dbReference>
<protein>
    <recommendedName>
        <fullName evidence="5">Chemotaxis protein methyltransferase</fullName>
        <ecNumber evidence="5">2.1.1.80</ecNumber>
    </recommendedName>
</protein>
<feature type="binding site" evidence="6">
    <location>
        <begin position="218"/>
        <end position="219"/>
    </location>
    <ligand>
        <name>S-adenosyl-L-methionine</name>
        <dbReference type="ChEBI" id="CHEBI:59789"/>
    </ligand>
</feature>
<dbReference type="Pfam" id="PF01739">
    <property type="entry name" value="CheR"/>
    <property type="match status" value="1"/>
</dbReference>
<keyword evidence="4 5" id="KW-0949">S-adenosyl-L-methionine</keyword>
<dbReference type="SUPFAM" id="SSF53335">
    <property type="entry name" value="S-adenosyl-L-methionine-dependent methyltransferases"/>
    <property type="match status" value="1"/>
</dbReference>
<comment type="caution">
    <text evidence="8">The sequence shown here is derived from an EMBL/GenBank/DDBJ whole genome shotgun (WGS) entry which is preliminary data.</text>
</comment>
<evidence type="ECO:0000256" key="1">
    <source>
        <dbReference type="ARBA" id="ARBA00001541"/>
    </source>
</evidence>
<sequence>MTMSPPYLHAPSAGFADPLYARIADLIYREAGIVLGPEKRGMMDSRLHRRIAANNCTSLADYVQRLDNGALAGERDHLVSALTTNFTHFFREAHHFDFLRGTVFPSTPGDPRALRIWSAGCSSGQEPYSIAIAAREAGRRATIVATDIDHAILERARSARYRDGELTGIPPQSRQQFFAPEGDEWVLRQPVRDMVRFEHMNLHGALTFDGPFDVIFCRNVIIYFDAAAQLRLWDKFCRQLRPGGWLLIGHSERIPDHLRTRLRPVGHTVYQYDPGRGET</sequence>
<feature type="binding site" evidence="6">
    <location>
        <position position="147"/>
    </location>
    <ligand>
        <name>S-adenosyl-L-methionine</name>
        <dbReference type="ChEBI" id="CHEBI:59789"/>
    </ligand>
</feature>
<dbReference type="InterPro" id="IPR050903">
    <property type="entry name" value="Bact_Chemotaxis_MeTrfase"/>
</dbReference>
<evidence type="ECO:0000256" key="5">
    <source>
        <dbReference type="PIRNR" id="PIRNR000410"/>
    </source>
</evidence>
<reference evidence="8 9" key="1">
    <citation type="submission" date="2014-09" db="EMBL/GenBank/DDBJ databases">
        <authorList>
            <person name="McGinnis J.M."/>
            <person name="Wolfgang W.J."/>
        </authorList>
    </citation>
    <scope>NUCLEOTIDE SEQUENCE [LARGE SCALE GENOMIC DNA]</scope>
    <source>
        <strain evidence="8 9">5503</strain>
    </source>
</reference>
<evidence type="ECO:0000313" key="8">
    <source>
        <dbReference type="EMBL" id="KGJ22346.1"/>
    </source>
</evidence>
<feature type="binding site" evidence="6">
    <location>
        <position position="91"/>
    </location>
    <ligand>
        <name>S-adenosyl-L-methionine</name>
        <dbReference type="ChEBI" id="CHEBI:59789"/>
    </ligand>
</feature>
<keyword evidence="2 5" id="KW-0489">Methyltransferase</keyword>
<dbReference type="EC" id="2.1.1.80" evidence="5"/>
<evidence type="ECO:0000256" key="4">
    <source>
        <dbReference type="ARBA" id="ARBA00022691"/>
    </source>
</evidence>
<dbReference type="InterPro" id="IPR029063">
    <property type="entry name" value="SAM-dependent_MTases_sf"/>
</dbReference>
<reference evidence="8 9" key="2">
    <citation type="submission" date="2014-10" db="EMBL/GenBank/DDBJ databases">
        <title>Paracoccus sanguinis sp. nov., isolated from clinical specimens of New York State patients.</title>
        <authorList>
            <person name="Mingle L.A."/>
            <person name="Cole J.A."/>
            <person name="Lapierre P."/>
            <person name="Musser K.A."/>
        </authorList>
    </citation>
    <scope>NUCLEOTIDE SEQUENCE [LARGE SCALE GENOMIC DNA]</scope>
    <source>
        <strain evidence="8 9">5503</strain>
    </source>
</reference>
<accession>A0A099GI14</accession>
<dbReference type="InterPro" id="IPR000780">
    <property type="entry name" value="CheR_MeTrfase"/>
</dbReference>
<dbReference type="PANTHER" id="PTHR24422:SF19">
    <property type="entry name" value="CHEMOTAXIS PROTEIN METHYLTRANSFERASE"/>
    <property type="match status" value="1"/>
</dbReference>
<dbReference type="PIRSF" id="PIRSF000410">
    <property type="entry name" value="CheR"/>
    <property type="match status" value="1"/>
</dbReference>
<evidence type="ECO:0000256" key="3">
    <source>
        <dbReference type="ARBA" id="ARBA00022679"/>
    </source>
</evidence>
<dbReference type="CDD" id="cd02440">
    <property type="entry name" value="AdoMet_MTases"/>
    <property type="match status" value="1"/>
</dbReference>
<feature type="binding site" evidence="6">
    <location>
        <position position="126"/>
    </location>
    <ligand>
        <name>S-adenosyl-L-methionine</name>
        <dbReference type="ChEBI" id="CHEBI:59789"/>
    </ligand>
</feature>
<dbReference type="InterPro" id="IPR036804">
    <property type="entry name" value="CheR_N_sf"/>
</dbReference>
<dbReference type="SMART" id="SM00138">
    <property type="entry name" value="MeTrc"/>
    <property type="match status" value="1"/>
</dbReference>
<dbReference type="InterPro" id="IPR022641">
    <property type="entry name" value="CheR_N"/>
</dbReference>
<feature type="domain" description="CheR-type methyltransferase" evidence="7">
    <location>
        <begin position="8"/>
        <end position="275"/>
    </location>
</feature>
<organism evidence="8 9">
    <name type="scientific">Paracoccus sanguinis</name>
    <dbReference type="NCBI Taxonomy" id="1545044"/>
    <lineage>
        <taxon>Bacteria</taxon>
        <taxon>Pseudomonadati</taxon>
        <taxon>Pseudomonadota</taxon>
        <taxon>Alphaproteobacteria</taxon>
        <taxon>Rhodobacterales</taxon>
        <taxon>Paracoccaceae</taxon>
        <taxon>Paracoccus</taxon>
    </lineage>
</organism>
<dbReference type="GO" id="GO:0032259">
    <property type="term" value="P:methylation"/>
    <property type="evidence" value="ECO:0007669"/>
    <property type="project" value="UniProtKB-KW"/>
</dbReference>
<dbReference type="PRINTS" id="PR00996">
    <property type="entry name" value="CHERMTFRASE"/>
</dbReference>
<dbReference type="EMBL" id="JRKQ01000036">
    <property type="protein sequence ID" value="KGJ22346.1"/>
    <property type="molecule type" value="Genomic_DNA"/>
</dbReference>
<dbReference type="SUPFAM" id="SSF47757">
    <property type="entry name" value="Chemotaxis receptor methyltransferase CheR, N-terminal domain"/>
    <property type="match status" value="1"/>
</dbReference>
<feature type="binding site" evidence="6">
    <location>
        <position position="85"/>
    </location>
    <ligand>
        <name>S-adenosyl-L-methionine</name>
        <dbReference type="ChEBI" id="CHEBI:59789"/>
    </ligand>
</feature>
<dbReference type="Proteomes" id="UP000029858">
    <property type="component" value="Unassembled WGS sequence"/>
</dbReference>
<dbReference type="InterPro" id="IPR026024">
    <property type="entry name" value="Chemotaxis_MeTrfase_CheR"/>
</dbReference>
<keyword evidence="3 5" id="KW-0808">Transferase</keyword>